<comment type="caution">
    <text evidence="2">The sequence shown here is derived from an EMBL/GenBank/DDBJ whole genome shotgun (WGS) entry which is preliminary data.</text>
</comment>
<dbReference type="EMBL" id="JARBJD010000047">
    <property type="protein sequence ID" value="KAK2957375.1"/>
    <property type="molecule type" value="Genomic_DNA"/>
</dbReference>
<gene>
    <name evidence="1" type="ORF">BLNAU_7753</name>
    <name evidence="2" type="ORF">BLNAU_7757</name>
</gene>
<evidence type="ECO:0000313" key="3">
    <source>
        <dbReference type="Proteomes" id="UP001281761"/>
    </source>
</evidence>
<evidence type="ECO:0000313" key="2">
    <source>
        <dbReference type="EMBL" id="KAK2957379.1"/>
    </source>
</evidence>
<accession>A0ABQ9Y106</accession>
<proteinExistence type="predicted"/>
<dbReference type="Proteomes" id="UP001281761">
    <property type="component" value="Unassembled WGS sequence"/>
</dbReference>
<protein>
    <submittedName>
        <fullName evidence="2">Uncharacterized protein</fullName>
    </submittedName>
</protein>
<sequence length="156" mass="17298">MSLSEEATRTPLIAKRRAVTAFALERSILTNLWKVGLLVFVNFRSNFIFCRIIRSVPKENPKDEKKSGSVMLGRFSISQNSSSSCCITIRHCSITVSERPAAACVRGGRRAGWILGNDRRILSRNSPTHPNGSIICPRYRSIPFRKGEGSTNSSPS</sequence>
<organism evidence="2 3">
    <name type="scientific">Blattamonas nauphoetae</name>
    <dbReference type="NCBI Taxonomy" id="2049346"/>
    <lineage>
        <taxon>Eukaryota</taxon>
        <taxon>Metamonada</taxon>
        <taxon>Preaxostyla</taxon>
        <taxon>Oxymonadida</taxon>
        <taxon>Blattamonas</taxon>
    </lineage>
</organism>
<reference evidence="2 3" key="1">
    <citation type="journal article" date="2022" name="bioRxiv">
        <title>Genomics of Preaxostyla Flagellates Illuminates Evolutionary Transitions and the Path Towards Mitochondrial Loss.</title>
        <authorList>
            <person name="Novak L.V.F."/>
            <person name="Treitli S.C."/>
            <person name="Pyrih J."/>
            <person name="Halakuc P."/>
            <person name="Pipaliya S.V."/>
            <person name="Vacek V."/>
            <person name="Brzon O."/>
            <person name="Soukal P."/>
            <person name="Eme L."/>
            <person name="Dacks J.B."/>
            <person name="Karnkowska A."/>
            <person name="Elias M."/>
            <person name="Hampl V."/>
        </authorList>
    </citation>
    <scope>NUCLEOTIDE SEQUENCE [LARGE SCALE GENOMIC DNA]</scope>
    <source>
        <strain evidence="2">NAU3</strain>
        <tissue evidence="2">Gut</tissue>
    </source>
</reference>
<dbReference type="EMBL" id="JARBJD010000047">
    <property type="protein sequence ID" value="KAK2957379.1"/>
    <property type="molecule type" value="Genomic_DNA"/>
</dbReference>
<keyword evidence="3" id="KW-1185">Reference proteome</keyword>
<evidence type="ECO:0000313" key="1">
    <source>
        <dbReference type="EMBL" id="KAK2957375.1"/>
    </source>
</evidence>
<name>A0ABQ9Y106_9EUKA</name>